<evidence type="ECO:0000256" key="1">
    <source>
        <dbReference type="SAM" id="MobiDB-lite"/>
    </source>
</evidence>
<sequence>PRSDDFLVSHPTHPYADGDMHAGFGQREGSYAGSRGSFQGPVGTDPHHSGTYNDSYTDHVDTRYHDNPPRYNGGVHYPEDTYNQSLGHPDDYMEYPDDRDGPYEEDPHYPHQQGFPGDQQPEDYPSTQNRGQWEDHYNDSFQQTPPHHQPPPHHQHPNSSFHDLRHDSYQGPPSPDRYSDAPRERHSFDQPGNA</sequence>
<organism evidence="2">
    <name type="scientific">Arion vulgaris</name>
    <dbReference type="NCBI Taxonomy" id="1028688"/>
    <lineage>
        <taxon>Eukaryota</taxon>
        <taxon>Metazoa</taxon>
        <taxon>Spiralia</taxon>
        <taxon>Lophotrochozoa</taxon>
        <taxon>Mollusca</taxon>
        <taxon>Gastropoda</taxon>
        <taxon>Heterobranchia</taxon>
        <taxon>Euthyneura</taxon>
        <taxon>Panpulmonata</taxon>
        <taxon>Eupulmonata</taxon>
        <taxon>Stylommatophora</taxon>
        <taxon>Helicina</taxon>
        <taxon>Arionoidea</taxon>
        <taxon>Arionidae</taxon>
        <taxon>Arion</taxon>
    </lineage>
</organism>
<protein>
    <submittedName>
        <fullName evidence="2">Uncharacterized protein</fullName>
    </submittedName>
</protein>
<gene>
    <name evidence="2" type="primary">ORF28295</name>
</gene>
<feature type="non-terminal residue" evidence="2">
    <location>
        <position position="1"/>
    </location>
</feature>
<evidence type="ECO:0000313" key="2">
    <source>
        <dbReference type="EMBL" id="CEK56693.1"/>
    </source>
</evidence>
<feature type="compositionally biased region" description="Basic and acidic residues" evidence="1">
    <location>
        <begin position="177"/>
        <end position="188"/>
    </location>
</feature>
<feature type="compositionally biased region" description="Basic and acidic residues" evidence="1">
    <location>
        <begin position="88"/>
        <end position="109"/>
    </location>
</feature>
<accession>A0A0B6YKE8</accession>
<proteinExistence type="predicted"/>
<feature type="non-terminal residue" evidence="2">
    <location>
        <position position="194"/>
    </location>
</feature>
<feature type="compositionally biased region" description="Basic and acidic residues" evidence="1">
    <location>
        <begin position="56"/>
        <end position="68"/>
    </location>
</feature>
<name>A0A0B6YKE8_9EUPU</name>
<dbReference type="AlphaFoldDB" id="A0A0B6YKE8"/>
<feature type="region of interest" description="Disordered" evidence="1">
    <location>
        <begin position="1"/>
        <end position="194"/>
    </location>
</feature>
<reference evidence="2" key="1">
    <citation type="submission" date="2014-12" db="EMBL/GenBank/DDBJ databases">
        <title>Insight into the proteome of Arion vulgaris.</title>
        <authorList>
            <person name="Aradska J."/>
            <person name="Bulat T."/>
            <person name="Smidak R."/>
            <person name="Sarate P."/>
            <person name="Gangsoo J."/>
            <person name="Sialana F."/>
            <person name="Bilban M."/>
            <person name="Lubec G."/>
        </authorList>
    </citation>
    <scope>NUCLEOTIDE SEQUENCE</scope>
    <source>
        <tissue evidence="2">Skin</tissue>
    </source>
</reference>
<dbReference type="EMBL" id="HACG01009828">
    <property type="protein sequence ID" value="CEK56693.1"/>
    <property type="molecule type" value="Transcribed_RNA"/>
</dbReference>